<keyword evidence="8" id="KW-0732">Signal</keyword>
<dbReference type="PROSITE" id="PS00137">
    <property type="entry name" value="SUBTILASE_HIS"/>
    <property type="match status" value="1"/>
</dbReference>
<evidence type="ECO:0000256" key="1">
    <source>
        <dbReference type="ARBA" id="ARBA00011073"/>
    </source>
</evidence>
<dbReference type="InterPro" id="IPR000209">
    <property type="entry name" value="Peptidase_S8/S53_dom"/>
</dbReference>
<dbReference type="RefSeq" id="WP_166313876.1">
    <property type="nucleotide sequence ID" value="NZ_CP049866.1"/>
</dbReference>
<dbReference type="PANTHER" id="PTHR43806">
    <property type="entry name" value="PEPTIDASE S8"/>
    <property type="match status" value="1"/>
</dbReference>
<proteinExistence type="inferred from homology"/>
<dbReference type="InterPro" id="IPR022398">
    <property type="entry name" value="Peptidase_S8_His-AS"/>
</dbReference>
<feature type="domain" description="Peptidase S8/S53" evidence="9">
    <location>
        <begin position="153"/>
        <end position="478"/>
    </location>
</feature>
<protein>
    <submittedName>
        <fullName evidence="10">S8 family serine peptidase</fullName>
    </submittedName>
</protein>
<feature type="active site" description="Charge relay system" evidence="5 6">
    <location>
        <position position="216"/>
    </location>
</feature>
<evidence type="ECO:0000256" key="2">
    <source>
        <dbReference type="ARBA" id="ARBA00022670"/>
    </source>
</evidence>
<dbReference type="Proteomes" id="UP000502035">
    <property type="component" value="Chromosome"/>
</dbReference>
<evidence type="ECO:0000256" key="4">
    <source>
        <dbReference type="ARBA" id="ARBA00022825"/>
    </source>
</evidence>
<dbReference type="GO" id="GO:0006508">
    <property type="term" value="P:proteolysis"/>
    <property type="evidence" value="ECO:0007669"/>
    <property type="project" value="UniProtKB-KW"/>
</dbReference>
<feature type="signal peptide" evidence="8">
    <location>
        <begin position="1"/>
        <end position="28"/>
    </location>
</feature>
<dbReference type="InterPro" id="IPR036852">
    <property type="entry name" value="Peptidase_S8/S53_dom_sf"/>
</dbReference>
<dbReference type="PROSITE" id="PS00136">
    <property type="entry name" value="SUBTILASE_ASP"/>
    <property type="match status" value="1"/>
</dbReference>
<dbReference type="InterPro" id="IPR023828">
    <property type="entry name" value="Peptidase_S8_Ser-AS"/>
</dbReference>
<dbReference type="PROSITE" id="PS51892">
    <property type="entry name" value="SUBTILASE"/>
    <property type="match status" value="1"/>
</dbReference>
<dbReference type="InterPro" id="IPR050131">
    <property type="entry name" value="Peptidase_S8_subtilisin-like"/>
</dbReference>
<sequence length="499" mass="50875">MLRSTRRLAALVAVLVTAATAPMVPVSAGASPELPAVEVPSWPTDEAGLGKVIVAFEGEVIPGGTLSALRDLGVERAVELPTIGAVAVTAELPVVDLLGALPGVVAVEPQRRLVSHLYASKEQINAIGVEEPSAYTTRVGGKRVTGTRPGVTGDGVTVAVLDSGIFAGHPDFGDRVVKGLNFSYAEAAQQAGFTAAQWDAYAESTGALALQDEIGHGTHVASTVGGDGSLSESQGGPDLAGVAPGVDFISMRVATPGFGIVDDIDWEEAALAAFDWTIRHREESGIDITQNSWGLLPTEPNCLGLDCGEPTDFDAMSAMIATVVDNGVHVVFSAGNDGPEPGTIGGYHDAANGAVLVGAACKSVDSSGCVPGQEITDFSSRGAADGTGPQVDVVAPGDTIMAALSPSVLAPLTECAEIQQPGYFCISGTSMSSPHVAGVTALMLEANPQATPVEVKQCLTSTAVDMMTPGFDIHSGVGMVDTKAALTCVHALTVGKKRR</sequence>
<dbReference type="InterPro" id="IPR015500">
    <property type="entry name" value="Peptidase_S8_subtilisin-rel"/>
</dbReference>
<evidence type="ECO:0000313" key="11">
    <source>
        <dbReference type="Proteomes" id="UP000502035"/>
    </source>
</evidence>
<feature type="chain" id="PRO_5039377308" evidence="8">
    <location>
        <begin position="29"/>
        <end position="499"/>
    </location>
</feature>
<accession>A0A6G7YBQ8</accession>
<dbReference type="AlphaFoldDB" id="A0A6G7YBQ8"/>
<organism evidence="10 11">
    <name type="scientific">Nocardioides piscis</name>
    <dbReference type="NCBI Taxonomy" id="2714938"/>
    <lineage>
        <taxon>Bacteria</taxon>
        <taxon>Bacillati</taxon>
        <taxon>Actinomycetota</taxon>
        <taxon>Actinomycetes</taxon>
        <taxon>Propionibacteriales</taxon>
        <taxon>Nocardioidaceae</taxon>
        <taxon>Nocardioides</taxon>
    </lineage>
</organism>
<keyword evidence="4 6" id="KW-0720">Serine protease</keyword>
<dbReference type="KEGG" id="npi:G7071_01055"/>
<dbReference type="GO" id="GO:0004252">
    <property type="term" value="F:serine-type endopeptidase activity"/>
    <property type="evidence" value="ECO:0007669"/>
    <property type="project" value="UniProtKB-UniRule"/>
</dbReference>
<dbReference type="Pfam" id="PF00082">
    <property type="entry name" value="Peptidase_S8"/>
    <property type="match status" value="1"/>
</dbReference>
<evidence type="ECO:0000313" key="10">
    <source>
        <dbReference type="EMBL" id="QIK74235.1"/>
    </source>
</evidence>
<dbReference type="InterPro" id="IPR023827">
    <property type="entry name" value="Peptidase_S8_Asp-AS"/>
</dbReference>
<reference evidence="10 11" key="1">
    <citation type="submission" date="2020-03" db="EMBL/GenBank/DDBJ databases">
        <title>Nocardioides sp. nov., isolated from fish.</title>
        <authorList>
            <person name="Hyun D.-W."/>
            <person name="Bae J.-W."/>
        </authorList>
    </citation>
    <scope>NUCLEOTIDE SEQUENCE [LARGE SCALE GENOMIC DNA]</scope>
    <source>
        <strain evidence="10 11">HDW12A</strain>
    </source>
</reference>
<gene>
    <name evidence="10" type="ORF">G7071_01055</name>
</gene>
<evidence type="ECO:0000256" key="5">
    <source>
        <dbReference type="PIRSR" id="PIRSR615500-1"/>
    </source>
</evidence>
<keyword evidence="11" id="KW-1185">Reference proteome</keyword>
<evidence type="ECO:0000256" key="8">
    <source>
        <dbReference type="SAM" id="SignalP"/>
    </source>
</evidence>
<dbReference type="Gene3D" id="3.40.50.200">
    <property type="entry name" value="Peptidase S8/S53 domain"/>
    <property type="match status" value="1"/>
</dbReference>
<evidence type="ECO:0000256" key="3">
    <source>
        <dbReference type="ARBA" id="ARBA00022801"/>
    </source>
</evidence>
<dbReference type="PROSITE" id="PS00138">
    <property type="entry name" value="SUBTILASE_SER"/>
    <property type="match status" value="1"/>
</dbReference>
<dbReference type="PANTHER" id="PTHR43806:SF11">
    <property type="entry name" value="CEREVISIN-RELATED"/>
    <property type="match status" value="1"/>
</dbReference>
<dbReference type="PRINTS" id="PR00723">
    <property type="entry name" value="SUBTILISIN"/>
</dbReference>
<dbReference type="SUPFAM" id="SSF52743">
    <property type="entry name" value="Subtilisin-like"/>
    <property type="match status" value="1"/>
</dbReference>
<dbReference type="EMBL" id="CP049866">
    <property type="protein sequence ID" value="QIK74235.1"/>
    <property type="molecule type" value="Genomic_DNA"/>
</dbReference>
<keyword evidence="2 6" id="KW-0645">Protease</keyword>
<feature type="active site" description="Charge relay system" evidence="5 6">
    <location>
        <position position="430"/>
    </location>
</feature>
<feature type="active site" description="Charge relay system" evidence="5 6">
    <location>
        <position position="162"/>
    </location>
</feature>
<comment type="similarity">
    <text evidence="1 6 7">Belongs to the peptidase S8 family.</text>
</comment>
<name>A0A6G7YBQ8_9ACTN</name>
<keyword evidence="3 6" id="KW-0378">Hydrolase</keyword>
<evidence type="ECO:0000256" key="7">
    <source>
        <dbReference type="RuleBase" id="RU003355"/>
    </source>
</evidence>
<evidence type="ECO:0000256" key="6">
    <source>
        <dbReference type="PROSITE-ProRule" id="PRU01240"/>
    </source>
</evidence>
<evidence type="ECO:0000259" key="9">
    <source>
        <dbReference type="Pfam" id="PF00082"/>
    </source>
</evidence>